<dbReference type="EMBL" id="JBHTLN010000001">
    <property type="protein sequence ID" value="MFD1122408.1"/>
    <property type="molecule type" value="Genomic_DNA"/>
</dbReference>
<keyword evidence="1" id="KW-0812">Transmembrane</keyword>
<dbReference type="InterPro" id="IPR021279">
    <property type="entry name" value="DUF2721"/>
</dbReference>
<gene>
    <name evidence="2" type="ORF">ACFQ2T_07845</name>
</gene>
<reference evidence="3" key="1">
    <citation type="journal article" date="2019" name="Int. J. Syst. Evol. Microbiol.">
        <title>The Global Catalogue of Microorganisms (GCM) 10K type strain sequencing project: providing services to taxonomists for standard genome sequencing and annotation.</title>
        <authorList>
            <consortium name="The Broad Institute Genomics Platform"/>
            <consortium name="The Broad Institute Genome Sequencing Center for Infectious Disease"/>
            <person name="Wu L."/>
            <person name="Ma J."/>
        </authorList>
    </citation>
    <scope>NUCLEOTIDE SEQUENCE [LARGE SCALE GENOMIC DNA]</scope>
    <source>
        <strain evidence="3">CCUG 58411</strain>
    </source>
</reference>
<dbReference type="Proteomes" id="UP001597206">
    <property type="component" value="Unassembled WGS sequence"/>
</dbReference>
<feature type="transmembrane region" description="Helical" evidence="1">
    <location>
        <begin position="105"/>
        <end position="128"/>
    </location>
</feature>
<proteinExistence type="predicted"/>
<keyword evidence="1" id="KW-0472">Membrane</keyword>
<protein>
    <submittedName>
        <fullName evidence="2">DUF2721 domain-containing protein</fullName>
    </submittedName>
</protein>
<keyword evidence="1" id="KW-1133">Transmembrane helix</keyword>
<accession>A0ABW3PCU1</accession>
<name>A0ABW3PCU1_9PROT</name>
<keyword evidence="3" id="KW-1185">Reference proteome</keyword>
<feature type="transmembrane region" description="Helical" evidence="1">
    <location>
        <begin position="18"/>
        <end position="37"/>
    </location>
</feature>
<feature type="transmembrane region" description="Helical" evidence="1">
    <location>
        <begin position="77"/>
        <end position="99"/>
    </location>
</feature>
<evidence type="ECO:0000313" key="3">
    <source>
        <dbReference type="Proteomes" id="UP001597206"/>
    </source>
</evidence>
<organism evidence="2 3">
    <name type="scientific">Methylophilus flavus</name>
    <dbReference type="NCBI Taxonomy" id="640084"/>
    <lineage>
        <taxon>Bacteria</taxon>
        <taxon>Pseudomonadati</taxon>
        <taxon>Pseudomonadota</taxon>
        <taxon>Betaproteobacteria</taxon>
        <taxon>Nitrosomonadales</taxon>
        <taxon>Methylophilaceae</taxon>
        <taxon>Methylophilus</taxon>
    </lineage>
</organism>
<comment type="caution">
    <text evidence="2">The sequence shown here is derived from an EMBL/GenBank/DDBJ whole genome shotgun (WGS) entry which is preliminary data.</text>
</comment>
<dbReference type="Pfam" id="PF11026">
    <property type="entry name" value="DUF2721"/>
    <property type="match status" value="1"/>
</dbReference>
<evidence type="ECO:0000313" key="2">
    <source>
        <dbReference type="EMBL" id="MFD1122408.1"/>
    </source>
</evidence>
<sequence>MIGSAFEIHNVSGAIRDAVAPVFLLTGIGSILGVLIGRLGRSIDRARFLTDAPEEKRERFKDELKIIVRRTKWLRRAIGLATFAALCICVSIASMFLSVETGLRLSHLVMISFIISMASLILSLLCFLREIVLASREVIVPYKQMEKSRKL</sequence>
<evidence type="ECO:0000256" key="1">
    <source>
        <dbReference type="SAM" id="Phobius"/>
    </source>
</evidence>
<dbReference type="RefSeq" id="WP_379032749.1">
    <property type="nucleotide sequence ID" value="NZ_JBHTLN010000001.1"/>
</dbReference>